<comment type="similarity">
    <text evidence="1">Belongs to the asp23 family.</text>
</comment>
<sequence>MTPPVRLTVGDAVVARIAAATAREVPGVVALRPDLAQTLLGLAGSLLGDRSAGDALSAAGASAAVQDGRAEIALTLVTTLGHNARDLSAAVQRAVAARVRAETGLDAVVRVTVADVLLDVPQAERESKQSPQVPPPGSR</sequence>
<protein>
    <recommendedName>
        <fullName evidence="4">Alkaline shock family protein YloU</fullName>
    </recommendedName>
</protein>
<comment type="caution">
    <text evidence="2">The sequence shown here is derived from an EMBL/GenBank/DDBJ whole genome shotgun (WGS) entry which is preliminary data.</text>
</comment>
<dbReference type="RefSeq" id="WP_037043307.1">
    <property type="nucleotide sequence ID" value="NZ_BAAAUZ010000011.1"/>
</dbReference>
<evidence type="ECO:0000313" key="2">
    <source>
        <dbReference type="EMBL" id="GLL10083.1"/>
    </source>
</evidence>
<evidence type="ECO:0000256" key="1">
    <source>
        <dbReference type="ARBA" id="ARBA00005721"/>
    </source>
</evidence>
<keyword evidence="3" id="KW-1185">Reference proteome</keyword>
<dbReference type="AlphaFoldDB" id="A0A9W6KZ77"/>
<reference evidence="2" key="2">
    <citation type="submission" date="2023-01" db="EMBL/GenBank/DDBJ databases">
        <authorList>
            <person name="Sun Q."/>
            <person name="Evtushenko L."/>
        </authorList>
    </citation>
    <scope>NUCLEOTIDE SEQUENCE</scope>
    <source>
        <strain evidence="2">VKM Ac-1069</strain>
    </source>
</reference>
<evidence type="ECO:0000313" key="3">
    <source>
        <dbReference type="Proteomes" id="UP001143463"/>
    </source>
</evidence>
<dbReference type="Proteomes" id="UP001143463">
    <property type="component" value="Unassembled WGS sequence"/>
</dbReference>
<dbReference type="EMBL" id="BSFQ01000003">
    <property type="protein sequence ID" value="GLL10083.1"/>
    <property type="molecule type" value="Genomic_DNA"/>
</dbReference>
<dbReference type="InterPro" id="IPR005531">
    <property type="entry name" value="Asp23"/>
</dbReference>
<reference evidence="2" key="1">
    <citation type="journal article" date="2014" name="Int. J. Syst. Evol. Microbiol.">
        <title>Complete genome sequence of Corynebacterium casei LMG S-19264T (=DSM 44701T), isolated from a smear-ripened cheese.</title>
        <authorList>
            <consortium name="US DOE Joint Genome Institute (JGI-PGF)"/>
            <person name="Walter F."/>
            <person name="Albersmeier A."/>
            <person name="Kalinowski J."/>
            <person name="Ruckert C."/>
        </authorList>
    </citation>
    <scope>NUCLEOTIDE SEQUENCE</scope>
    <source>
        <strain evidence="2">VKM Ac-1069</strain>
    </source>
</reference>
<accession>A0A9W6KZ77</accession>
<dbReference type="Pfam" id="PF03780">
    <property type="entry name" value="Asp23"/>
    <property type="match status" value="1"/>
</dbReference>
<evidence type="ECO:0008006" key="4">
    <source>
        <dbReference type="Google" id="ProtNLM"/>
    </source>
</evidence>
<proteinExistence type="inferred from homology"/>
<organism evidence="2 3">
    <name type="scientific">Pseudonocardia halophobica</name>
    <dbReference type="NCBI Taxonomy" id="29401"/>
    <lineage>
        <taxon>Bacteria</taxon>
        <taxon>Bacillati</taxon>
        <taxon>Actinomycetota</taxon>
        <taxon>Actinomycetes</taxon>
        <taxon>Pseudonocardiales</taxon>
        <taxon>Pseudonocardiaceae</taxon>
        <taxon>Pseudonocardia</taxon>
    </lineage>
</organism>
<gene>
    <name evidence="2" type="ORF">GCM10017577_12230</name>
</gene>
<name>A0A9W6KZ77_9PSEU</name>